<reference evidence="2 3" key="1">
    <citation type="submission" date="2016-11" db="EMBL/GenBank/DDBJ databases">
        <title>The macronuclear genome of Stentor coeruleus: a giant cell with tiny introns.</title>
        <authorList>
            <person name="Slabodnick M."/>
            <person name="Ruby J.G."/>
            <person name="Reiff S.B."/>
            <person name="Swart E.C."/>
            <person name="Gosai S."/>
            <person name="Prabakaran S."/>
            <person name="Witkowska E."/>
            <person name="Larue G.E."/>
            <person name="Fisher S."/>
            <person name="Freeman R.M."/>
            <person name="Gunawardena J."/>
            <person name="Chu W."/>
            <person name="Stover N.A."/>
            <person name="Gregory B.D."/>
            <person name="Nowacki M."/>
            <person name="Derisi J."/>
            <person name="Roy S.W."/>
            <person name="Marshall W.F."/>
            <person name="Sood P."/>
        </authorList>
    </citation>
    <scope>NUCLEOTIDE SEQUENCE [LARGE SCALE GENOMIC DNA]</scope>
    <source>
        <strain evidence="2">WM001</strain>
    </source>
</reference>
<dbReference type="EMBL" id="MPUH01001831">
    <property type="protein sequence ID" value="OMJ66068.1"/>
    <property type="molecule type" value="Genomic_DNA"/>
</dbReference>
<keyword evidence="1" id="KW-0732">Signal</keyword>
<sequence>MISVFLVQLITLPYSESCFSPNQIDFTSYVVSSTYDWLVSPYYPSGTWAPITGNTGGWVSMPDAPFIWDSSGCVCTITITKSFFLPVLPSKVNLYIIVDDYVTATVNGGSSCYVTWNKKTLCDMTSSAVKGLNQLKLDATNIIGPGGLAYKLEAYLKLA</sequence>
<proteinExistence type="predicted"/>
<keyword evidence="3" id="KW-1185">Reference proteome</keyword>
<comment type="caution">
    <text evidence="2">The sequence shown here is derived from an EMBL/GenBank/DDBJ whole genome shotgun (WGS) entry which is preliminary data.</text>
</comment>
<dbReference type="AlphaFoldDB" id="A0A1R2ANF3"/>
<protein>
    <submittedName>
        <fullName evidence="2">Uncharacterized protein</fullName>
    </submittedName>
</protein>
<feature type="signal peptide" evidence="1">
    <location>
        <begin position="1"/>
        <end position="17"/>
    </location>
</feature>
<gene>
    <name evidence="2" type="ORF">SteCoe_37221</name>
</gene>
<name>A0A1R2ANF3_9CILI</name>
<dbReference type="Proteomes" id="UP000187209">
    <property type="component" value="Unassembled WGS sequence"/>
</dbReference>
<evidence type="ECO:0000256" key="1">
    <source>
        <dbReference type="SAM" id="SignalP"/>
    </source>
</evidence>
<evidence type="ECO:0000313" key="2">
    <source>
        <dbReference type="EMBL" id="OMJ66068.1"/>
    </source>
</evidence>
<organism evidence="2 3">
    <name type="scientific">Stentor coeruleus</name>
    <dbReference type="NCBI Taxonomy" id="5963"/>
    <lineage>
        <taxon>Eukaryota</taxon>
        <taxon>Sar</taxon>
        <taxon>Alveolata</taxon>
        <taxon>Ciliophora</taxon>
        <taxon>Postciliodesmatophora</taxon>
        <taxon>Heterotrichea</taxon>
        <taxon>Heterotrichida</taxon>
        <taxon>Stentoridae</taxon>
        <taxon>Stentor</taxon>
    </lineage>
</organism>
<accession>A0A1R2ANF3</accession>
<evidence type="ECO:0000313" key="3">
    <source>
        <dbReference type="Proteomes" id="UP000187209"/>
    </source>
</evidence>
<feature type="chain" id="PRO_5012819742" evidence="1">
    <location>
        <begin position="18"/>
        <end position="159"/>
    </location>
</feature>